<dbReference type="Gene3D" id="2.60.200.20">
    <property type="match status" value="1"/>
</dbReference>
<feature type="compositionally biased region" description="Polar residues" evidence="1">
    <location>
        <begin position="73"/>
        <end position="85"/>
    </location>
</feature>
<dbReference type="KEGG" id="dfa:DFA_11374"/>
<dbReference type="EMBL" id="GL883029">
    <property type="protein sequence ID" value="EGG13613.1"/>
    <property type="molecule type" value="Genomic_DNA"/>
</dbReference>
<name>F4QCN1_CACFS</name>
<evidence type="ECO:0000256" key="1">
    <source>
        <dbReference type="SAM" id="MobiDB-lite"/>
    </source>
</evidence>
<evidence type="ECO:0000313" key="3">
    <source>
        <dbReference type="Proteomes" id="UP000007797"/>
    </source>
</evidence>
<accession>F4QCN1</accession>
<feature type="compositionally biased region" description="Acidic residues" evidence="1">
    <location>
        <begin position="46"/>
        <end position="57"/>
    </location>
</feature>
<dbReference type="RefSeq" id="XP_004350317.1">
    <property type="nucleotide sequence ID" value="XM_004350267.1"/>
</dbReference>
<feature type="compositionally biased region" description="Low complexity" evidence="1">
    <location>
        <begin position="151"/>
        <end position="174"/>
    </location>
</feature>
<gene>
    <name evidence="2" type="ORF">DFA_11374</name>
</gene>
<feature type="region of interest" description="Disordered" evidence="1">
    <location>
        <begin position="149"/>
        <end position="179"/>
    </location>
</feature>
<feature type="compositionally biased region" description="Basic residues" evidence="1">
    <location>
        <begin position="320"/>
        <end position="331"/>
    </location>
</feature>
<organism evidence="2 3">
    <name type="scientific">Cavenderia fasciculata</name>
    <name type="common">Slime mold</name>
    <name type="synonym">Dictyostelium fasciculatum</name>
    <dbReference type="NCBI Taxonomy" id="261658"/>
    <lineage>
        <taxon>Eukaryota</taxon>
        <taxon>Amoebozoa</taxon>
        <taxon>Evosea</taxon>
        <taxon>Eumycetozoa</taxon>
        <taxon>Dictyostelia</taxon>
        <taxon>Acytosteliales</taxon>
        <taxon>Cavenderiaceae</taxon>
        <taxon>Cavenderia</taxon>
    </lineage>
</organism>
<evidence type="ECO:0000313" key="2">
    <source>
        <dbReference type="EMBL" id="EGG13613.1"/>
    </source>
</evidence>
<feature type="compositionally biased region" description="Basic and acidic residues" evidence="1">
    <location>
        <begin position="58"/>
        <end position="72"/>
    </location>
</feature>
<evidence type="ECO:0008006" key="4">
    <source>
        <dbReference type="Google" id="ProtNLM"/>
    </source>
</evidence>
<protein>
    <recommendedName>
        <fullName evidence="4">FHA domain-containing protein</fullName>
    </recommendedName>
</protein>
<keyword evidence="3" id="KW-1185">Reference proteome</keyword>
<feature type="region of interest" description="Disordered" evidence="1">
    <location>
        <begin position="286"/>
        <end position="389"/>
    </location>
</feature>
<feature type="region of interest" description="Disordered" evidence="1">
    <location>
        <begin position="36"/>
        <end position="87"/>
    </location>
</feature>
<dbReference type="GeneID" id="14866356"/>
<reference evidence="3" key="1">
    <citation type="journal article" date="2011" name="Genome Res.">
        <title>Phylogeny-wide analysis of social amoeba genomes highlights ancient origins for complex intercellular communication.</title>
        <authorList>
            <person name="Heidel A.J."/>
            <person name="Lawal H.M."/>
            <person name="Felder M."/>
            <person name="Schilde C."/>
            <person name="Helps N.R."/>
            <person name="Tunggal B."/>
            <person name="Rivero F."/>
            <person name="John U."/>
            <person name="Schleicher M."/>
            <person name="Eichinger L."/>
            <person name="Platzer M."/>
            <person name="Noegel A.A."/>
            <person name="Schaap P."/>
            <person name="Gloeckner G."/>
        </authorList>
    </citation>
    <scope>NUCLEOTIDE SEQUENCE [LARGE SCALE GENOMIC DNA]</scope>
    <source>
        <strain evidence="3">SH3</strain>
    </source>
</reference>
<feature type="compositionally biased region" description="Basic and acidic residues" evidence="1">
    <location>
        <begin position="345"/>
        <end position="360"/>
    </location>
</feature>
<dbReference type="Proteomes" id="UP000007797">
    <property type="component" value="Unassembled WGS sequence"/>
</dbReference>
<feature type="compositionally biased region" description="Basic and acidic residues" evidence="1">
    <location>
        <begin position="293"/>
        <end position="319"/>
    </location>
</feature>
<proteinExistence type="predicted"/>
<dbReference type="InterPro" id="IPR008984">
    <property type="entry name" value="SMAD_FHA_dom_sf"/>
</dbReference>
<dbReference type="AlphaFoldDB" id="F4QCN1"/>
<dbReference type="SUPFAM" id="SSF49879">
    <property type="entry name" value="SMAD/FHA domain"/>
    <property type="match status" value="1"/>
</dbReference>
<sequence length="420" mass="47247">MVSFHGMVPTNRSKKSIFLLHMRPFLREIPHIDMDSNKTKECTNQDQDEDEEEEEEESSKIEQPRHNKKDQQSQETTGGANNTKGTDIGHCKLLSIVKNEKGFYMVGNGKGLRSTSGTFTKNMYIPKYDKRPPIYEMINIDIKEELKDSTTTETTVSSQQQTQSQSQSPSSQVPPLSPSPKANHGFLVVGSISVPLIKHTSIIGSEFGCRIRIKQEFVGPKHASVTVTNGKVMLKALALDSPNYSALKVGTDKVACDEEVEIKENQVFYIGEKSMYYSLKKVENQTMSPSKKKAIDEAEHTKRLQQEAEQKKKAEEEKKANKKNKSKKNKTQPRPSSQKATGEGGEEKKVKKTPTKEKKPISFVPSQPKTVSVERDENGIYHAGSNKGLTSESKSFMKLMYEPERKKRLSKPVIKFDGKN</sequence>